<evidence type="ECO:0000256" key="1">
    <source>
        <dbReference type="SAM" id="MobiDB-lite"/>
    </source>
</evidence>
<dbReference type="Proteomes" id="UP001373714">
    <property type="component" value="Unassembled WGS sequence"/>
</dbReference>
<protein>
    <submittedName>
        <fullName evidence="2">Uncharacterized protein</fullName>
    </submittedName>
</protein>
<gene>
    <name evidence="2" type="ORF">TWF730_007449</name>
</gene>
<organism evidence="2 3">
    <name type="scientific">Orbilia blumenaviensis</name>
    <dbReference type="NCBI Taxonomy" id="1796055"/>
    <lineage>
        <taxon>Eukaryota</taxon>
        <taxon>Fungi</taxon>
        <taxon>Dikarya</taxon>
        <taxon>Ascomycota</taxon>
        <taxon>Pezizomycotina</taxon>
        <taxon>Orbiliomycetes</taxon>
        <taxon>Orbiliales</taxon>
        <taxon>Orbiliaceae</taxon>
        <taxon>Orbilia</taxon>
    </lineage>
</organism>
<comment type="caution">
    <text evidence="2">The sequence shown here is derived from an EMBL/GenBank/DDBJ whole genome shotgun (WGS) entry which is preliminary data.</text>
</comment>
<name>A0AAV9VAJ5_9PEZI</name>
<evidence type="ECO:0000313" key="3">
    <source>
        <dbReference type="Proteomes" id="UP001373714"/>
    </source>
</evidence>
<evidence type="ECO:0000313" key="2">
    <source>
        <dbReference type="EMBL" id="KAK6358094.1"/>
    </source>
</evidence>
<feature type="region of interest" description="Disordered" evidence="1">
    <location>
        <begin position="1"/>
        <end position="26"/>
    </location>
</feature>
<feature type="compositionally biased region" description="Polar residues" evidence="1">
    <location>
        <begin position="1"/>
        <end position="15"/>
    </location>
</feature>
<sequence length="110" mass="11979">MSSFWGNANLTNRVPPSNGDLASSLPSSALPSSAVEDFDSIAEMSYDGIDDMANYNDIDDVMMFGYWAPPNDGYSNPDIPVDACMVQDPGGNPLWVFDRMLIVSTLSYRA</sequence>
<accession>A0AAV9VAJ5</accession>
<dbReference type="AlphaFoldDB" id="A0AAV9VAJ5"/>
<reference evidence="2 3" key="1">
    <citation type="submission" date="2019-10" db="EMBL/GenBank/DDBJ databases">
        <authorList>
            <person name="Palmer J.M."/>
        </authorList>
    </citation>
    <scope>NUCLEOTIDE SEQUENCE [LARGE SCALE GENOMIC DNA]</scope>
    <source>
        <strain evidence="2 3">TWF730</strain>
    </source>
</reference>
<dbReference type="EMBL" id="JAVHNS010000004">
    <property type="protein sequence ID" value="KAK6358094.1"/>
    <property type="molecule type" value="Genomic_DNA"/>
</dbReference>
<proteinExistence type="predicted"/>
<keyword evidence="3" id="KW-1185">Reference proteome</keyword>